<evidence type="ECO:0000256" key="7">
    <source>
        <dbReference type="SAM" id="MobiDB-lite"/>
    </source>
</evidence>
<keyword evidence="4" id="KW-0238">DNA-binding</keyword>
<evidence type="ECO:0000259" key="8">
    <source>
        <dbReference type="PROSITE" id="PS51519"/>
    </source>
</evidence>
<dbReference type="PANTHER" id="PTHR46373:SF5">
    <property type="entry name" value="RWP-RK DOMAIN PROTEIN"/>
    <property type="match status" value="1"/>
</dbReference>
<evidence type="ECO:0000256" key="1">
    <source>
        <dbReference type="ARBA" id="ARBA00004049"/>
    </source>
</evidence>
<evidence type="ECO:0000313" key="10">
    <source>
        <dbReference type="Proteomes" id="UP001152523"/>
    </source>
</evidence>
<dbReference type="Pfam" id="PF02042">
    <property type="entry name" value="RWP-RK"/>
    <property type="match status" value="2"/>
</dbReference>
<dbReference type="InterPro" id="IPR003035">
    <property type="entry name" value="RWP-RK_dom"/>
</dbReference>
<evidence type="ECO:0000313" key="9">
    <source>
        <dbReference type="EMBL" id="CAH9132635.1"/>
    </source>
</evidence>
<evidence type="ECO:0000256" key="2">
    <source>
        <dbReference type="ARBA" id="ARBA00023015"/>
    </source>
</evidence>
<dbReference type="AlphaFoldDB" id="A0AAV0FAX3"/>
<proteinExistence type="predicted"/>
<keyword evidence="5" id="KW-0804">Transcription</keyword>
<dbReference type="GO" id="GO:0003677">
    <property type="term" value="F:DNA binding"/>
    <property type="evidence" value="ECO:0007669"/>
    <property type="project" value="UniProtKB-KW"/>
</dbReference>
<feature type="domain" description="RWP-RK" evidence="8">
    <location>
        <begin position="411"/>
        <end position="500"/>
    </location>
</feature>
<dbReference type="PROSITE" id="PS51519">
    <property type="entry name" value="RWP_RK"/>
    <property type="match status" value="2"/>
</dbReference>
<feature type="compositionally biased region" description="Polar residues" evidence="7">
    <location>
        <begin position="397"/>
        <end position="411"/>
    </location>
</feature>
<evidence type="ECO:0000256" key="6">
    <source>
        <dbReference type="ARBA" id="ARBA00023242"/>
    </source>
</evidence>
<dbReference type="InterPro" id="IPR044607">
    <property type="entry name" value="RKD-like"/>
</dbReference>
<keyword evidence="3" id="KW-0175">Coiled coil</keyword>
<feature type="compositionally biased region" description="Polar residues" evidence="7">
    <location>
        <begin position="252"/>
        <end position="266"/>
    </location>
</feature>
<feature type="domain" description="RWP-RK" evidence="8">
    <location>
        <begin position="266"/>
        <end position="357"/>
    </location>
</feature>
<dbReference type="GO" id="GO:0003700">
    <property type="term" value="F:DNA-binding transcription factor activity"/>
    <property type="evidence" value="ECO:0007669"/>
    <property type="project" value="InterPro"/>
</dbReference>
<feature type="region of interest" description="Disordered" evidence="7">
    <location>
        <begin position="397"/>
        <end position="426"/>
    </location>
</feature>
<dbReference type="EMBL" id="CAMAPF010000972">
    <property type="protein sequence ID" value="CAH9132635.1"/>
    <property type="molecule type" value="Genomic_DNA"/>
</dbReference>
<accession>A0AAV0FAX3</accession>
<keyword evidence="10" id="KW-1185">Reference proteome</keyword>
<feature type="region of interest" description="Disordered" evidence="7">
    <location>
        <begin position="252"/>
        <end position="281"/>
    </location>
</feature>
<keyword evidence="6" id="KW-0539">Nucleus</keyword>
<comment type="function">
    <text evidence="1">Putative transcription factor.</text>
</comment>
<comment type="caution">
    <text evidence="9">The sequence shown here is derived from an EMBL/GenBank/DDBJ whole genome shotgun (WGS) entry which is preliminary data.</text>
</comment>
<evidence type="ECO:0000256" key="4">
    <source>
        <dbReference type="ARBA" id="ARBA00023125"/>
    </source>
</evidence>
<name>A0AAV0FAX3_9ASTE</name>
<keyword evidence="2" id="KW-0805">Transcription regulation</keyword>
<evidence type="ECO:0000256" key="5">
    <source>
        <dbReference type="ARBA" id="ARBA00023163"/>
    </source>
</evidence>
<dbReference type="Proteomes" id="UP001152523">
    <property type="component" value="Unassembled WGS sequence"/>
</dbReference>
<dbReference type="PANTHER" id="PTHR46373">
    <property type="entry name" value="PROTEIN RKD4"/>
    <property type="match status" value="1"/>
</dbReference>
<gene>
    <name evidence="9" type="ORF">CEPIT_LOCUS32333</name>
</gene>
<protein>
    <recommendedName>
        <fullName evidence="8">RWP-RK domain-containing protein</fullName>
    </recommendedName>
</protein>
<evidence type="ECO:0000256" key="3">
    <source>
        <dbReference type="ARBA" id="ARBA00023054"/>
    </source>
</evidence>
<feature type="region of interest" description="Disordered" evidence="7">
    <location>
        <begin position="1"/>
        <end position="31"/>
    </location>
</feature>
<organism evidence="9 10">
    <name type="scientific">Cuscuta epithymum</name>
    <dbReference type="NCBI Taxonomy" id="186058"/>
    <lineage>
        <taxon>Eukaryota</taxon>
        <taxon>Viridiplantae</taxon>
        <taxon>Streptophyta</taxon>
        <taxon>Embryophyta</taxon>
        <taxon>Tracheophyta</taxon>
        <taxon>Spermatophyta</taxon>
        <taxon>Magnoliopsida</taxon>
        <taxon>eudicotyledons</taxon>
        <taxon>Gunneridae</taxon>
        <taxon>Pentapetalae</taxon>
        <taxon>asterids</taxon>
        <taxon>lamiids</taxon>
        <taxon>Solanales</taxon>
        <taxon>Convolvulaceae</taxon>
        <taxon>Cuscuteae</taxon>
        <taxon>Cuscuta</taxon>
        <taxon>Cuscuta subgen. Cuscuta</taxon>
    </lineage>
</organism>
<sequence>MAGPSNFGSALLPHPHPFDHPPLPLNQSHEIPNTFPELQWSQEPADPPNNPTLSQPGCPFNDVHQFPGQPNAAFNTYADPLLEELLLQECFPDAGVSRTFPEVNGHGDPEYAENSTTPTTAIWPAMTLPSPTSICNACLVLREISHTNGLHIWKLQLHGSIGMITHAVIEKLSSDFSLHPQYQTFDFCKESADTVKQFLVRYFEDRKQEGYIVLQDPLWEFYDAMSVGLGGGTDFLDIDSFFELPPSTSGGDQLMNQPGIPNQNNAPEDGNKPQKIPLSTQRERTGKLKLKDFAGYLHLPIEEAARRMNICPTVMKKICRRDGLVRWPYRKVRSIQRKIVKQFLVRYFEDRKQEGYIVLQDPLWEFYDAMSVGLGGGTDFLDIDSFFELPPSTSGGDQLMNQPGIPNQNNAPEDGNKPQKIPLSTQRERTGKLKLKDFAGYLHLPIEEAARRMNICPTVMKKICRRDGLVRWPYRKVRSIQRKIVNKSKSLSVNDAEVRDRAQVEILELQQQLANISEAFFG</sequence>
<reference evidence="9" key="1">
    <citation type="submission" date="2022-07" db="EMBL/GenBank/DDBJ databases">
        <authorList>
            <person name="Macas J."/>
            <person name="Novak P."/>
            <person name="Neumann P."/>
        </authorList>
    </citation>
    <scope>NUCLEOTIDE SEQUENCE</scope>
</reference>